<reference evidence="1" key="1">
    <citation type="journal article" date="2011" name="J. Bacteriol.">
        <title>Genome Sequence of an Erwinia amylovora Strain with Pathogenicity Restricted to Rubus Plants.</title>
        <authorList>
            <person name="Powney R."/>
            <person name="Smits T.H."/>
            <person name="Sawbridge T."/>
            <person name="Frey B."/>
            <person name="Blom J."/>
            <person name="Frey J.E."/>
            <person name="Plummer K.M."/>
            <person name="Beer S.V."/>
            <person name="Luck J."/>
            <person name="Duffy B."/>
            <person name="Rodoni B."/>
        </authorList>
    </citation>
    <scope>NUCLEOTIDE SEQUENCE</scope>
    <source>
        <strain evidence="1">ATCC BAA-2158</strain>
    </source>
</reference>
<accession>E5B3E5</accession>
<sequence length="50" mass="5646">MLKENGSPVLTLMRTANGNIATAQEEHPLRMALHKPWLFRIITCELTQIG</sequence>
<protein>
    <submittedName>
        <fullName evidence="1">Uncharacterized protein</fullName>
    </submittedName>
</protein>
<organism evidence="1">
    <name type="scientific">Erwinia amylovora ATCC BAA-2158</name>
    <dbReference type="NCBI Taxonomy" id="889211"/>
    <lineage>
        <taxon>Bacteria</taxon>
        <taxon>Pseudomonadati</taxon>
        <taxon>Pseudomonadota</taxon>
        <taxon>Gammaproteobacteria</taxon>
        <taxon>Enterobacterales</taxon>
        <taxon>Erwiniaceae</taxon>
        <taxon>Erwinia</taxon>
    </lineage>
</organism>
<name>E5B3E5_ERWAM</name>
<proteinExistence type="predicted"/>
<evidence type="ECO:0000313" key="1">
    <source>
        <dbReference type="EMBL" id="CBX79932.1"/>
    </source>
</evidence>
<dbReference type="EMBL" id="FR719189">
    <property type="protein sequence ID" value="CBX79932.1"/>
    <property type="molecule type" value="Genomic_DNA"/>
</dbReference>
<dbReference type="AlphaFoldDB" id="E5B3E5"/>
<gene>
    <name evidence="1" type="ORF">EAIL5_1112</name>
</gene>